<name>A0A1H0XL18_9MICC</name>
<evidence type="ECO:0000313" key="1">
    <source>
        <dbReference type="EMBL" id="SDQ03654.1"/>
    </source>
</evidence>
<dbReference type="EMBL" id="FNKH01000001">
    <property type="protein sequence ID" value="SDQ03654.1"/>
    <property type="molecule type" value="Genomic_DNA"/>
</dbReference>
<evidence type="ECO:0000313" key="2">
    <source>
        <dbReference type="Proteomes" id="UP000181917"/>
    </source>
</evidence>
<protein>
    <submittedName>
        <fullName evidence="1">Uncharacterized protein</fullName>
    </submittedName>
</protein>
<keyword evidence="2" id="KW-1185">Reference proteome</keyword>
<reference evidence="1 2" key="1">
    <citation type="submission" date="2016-10" db="EMBL/GenBank/DDBJ databases">
        <authorList>
            <person name="de Groot N.N."/>
        </authorList>
    </citation>
    <scope>NUCLEOTIDE SEQUENCE [LARGE SCALE GENOMIC DNA]</scope>
    <source>
        <strain evidence="1 2">DSM 20117</strain>
    </source>
</reference>
<proteinExistence type="predicted"/>
<dbReference type="AlphaFoldDB" id="A0A1H0XL18"/>
<accession>A0A1H0XL18</accession>
<sequence length="55" mass="5373">MNIMGKTVSRLGYAALALLALGAAATGHMIVQEMGEALAGAWTTADGEAANGGPA</sequence>
<dbReference type="Proteomes" id="UP000181917">
    <property type="component" value="Unassembled WGS sequence"/>
</dbReference>
<gene>
    <name evidence="1" type="ORF">SAMN04489742_0136</name>
</gene>
<dbReference type="STRING" id="37928.SAMN04489742_0136"/>
<organism evidence="1 2">
    <name type="scientific">Crystallibacter crystallopoietes</name>
    <dbReference type="NCBI Taxonomy" id="37928"/>
    <lineage>
        <taxon>Bacteria</taxon>
        <taxon>Bacillati</taxon>
        <taxon>Actinomycetota</taxon>
        <taxon>Actinomycetes</taxon>
        <taxon>Micrococcales</taxon>
        <taxon>Micrococcaceae</taxon>
        <taxon>Crystallibacter</taxon>
    </lineage>
</organism>